<keyword evidence="3" id="KW-1185">Reference proteome</keyword>
<evidence type="ECO:0000313" key="2">
    <source>
        <dbReference type="EMBL" id="KAK5082558.1"/>
    </source>
</evidence>
<feature type="coiled-coil region" evidence="1">
    <location>
        <begin position="73"/>
        <end position="107"/>
    </location>
</feature>
<gene>
    <name evidence="2" type="ORF">LTR24_007933</name>
</gene>
<sequence length="139" mass="16324">MPHSPYSQEVQPPIEDLKAYETELRGYRYQEDEDIRDKYAASELLDRAETLLNHCHFLEEKLRIKVSLTKRRITSLEIEVKEISSQRNDLEDRLQLQKTEMETLRARPNVVNPGLQTPSRGHNMQVFTRFGLLPDTDTL</sequence>
<keyword evidence="1" id="KW-0175">Coiled coil</keyword>
<evidence type="ECO:0000313" key="3">
    <source>
        <dbReference type="Proteomes" id="UP001345013"/>
    </source>
</evidence>
<comment type="caution">
    <text evidence="2">The sequence shown here is derived from an EMBL/GenBank/DDBJ whole genome shotgun (WGS) entry which is preliminary data.</text>
</comment>
<reference evidence="2 3" key="1">
    <citation type="submission" date="2023-08" db="EMBL/GenBank/DDBJ databases">
        <title>Black Yeasts Isolated from many extreme environments.</title>
        <authorList>
            <person name="Coleine C."/>
            <person name="Stajich J.E."/>
            <person name="Selbmann L."/>
        </authorList>
    </citation>
    <scope>NUCLEOTIDE SEQUENCE [LARGE SCALE GENOMIC DNA]</scope>
    <source>
        <strain evidence="2 3">CCFEE 5885</strain>
    </source>
</reference>
<dbReference type="EMBL" id="JAVRRG010000127">
    <property type="protein sequence ID" value="KAK5082558.1"/>
    <property type="molecule type" value="Genomic_DNA"/>
</dbReference>
<proteinExistence type="predicted"/>
<dbReference type="Proteomes" id="UP001345013">
    <property type="component" value="Unassembled WGS sequence"/>
</dbReference>
<name>A0ABR0K3E0_9EURO</name>
<organism evidence="2 3">
    <name type="scientific">Lithohypha guttulata</name>
    <dbReference type="NCBI Taxonomy" id="1690604"/>
    <lineage>
        <taxon>Eukaryota</taxon>
        <taxon>Fungi</taxon>
        <taxon>Dikarya</taxon>
        <taxon>Ascomycota</taxon>
        <taxon>Pezizomycotina</taxon>
        <taxon>Eurotiomycetes</taxon>
        <taxon>Chaetothyriomycetidae</taxon>
        <taxon>Chaetothyriales</taxon>
        <taxon>Trichomeriaceae</taxon>
        <taxon>Lithohypha</taxon>
    </lineage>
</organism>
<accession>A0ABR0K3E0</accession>
<protein>
    <submittedName>
        <fullName evidence="2">Uncharacterized protein</fullName>
    </submittedName>
</protein>
<evidence type="ECO:0000256" key="1">
    <source>
        <dbReference type="SAM" id="Coils"/>
    </source>
</evidence>